<feature type="region of interest" description="Disordered" evidence="5">
    <location>
        <begin position="1"/>
        <end position="47"/>
    </location>
</feature>
<dbReference type="InterPro" id="IPR013057">
    <property type="entry name" value="AA_transpt_TM"/>
</dbReference>
<dbReference type="Proteomes" id="UP000504618">
    <property type="component" value="Unplaced"/>
</dbReference>
<feature type="transmembrane region" description="Helical" evidence="6">
    <location>
        <begin position="51"/>
        <end position="73"/>
    </location>
</feature>
<sequence length="462" mass="51338">MGRKEKEQSGNPMTEFSSSTKIAPNIGEYKEKDELYDPFEHRDKRRSTSDLGSMMHLLKSSLGTGILAMPHAIKNGGLLFGGIGTIIIGIICSHCVHILVRTSHVLCRRTKTPQLSYAETAYAAFLCGPKPIRPWANGSKIFVNTALCATYVGGSCVYIVFIAKTIQQIASFYTKRDIEIQLCILSLIPALILLGQVRDLKYMMPFSMLANIFMISGFTITLYYVFSSSNLLSLENKKLIARVEELPRFFATVIFAIEGIGVVMPVANNMKQPHHFLGCPSVLNVTMTIVVCLYAMMGVFGYLAYGENSEASITLNLPTEETLAQVVKILIAAAVLFTYGLQLFVPLEIIWNGITHRFSHKYAAIGETSMRVFIIMLTVAMAVSVPDLDPFISLVGAIFFSILGISIPAVVETISCWESHLGTFKWRLWKNSFLFIFSILALIFGSWISVQDIIKYYSTSKD</sequence>
<dbReference type="RefSeq" id="XP_024888496.1">
    <property type="nucleotide sequence ID" value="XM_025032728.1"/>
</dbReference>
<dbReference type="Pfam" id="PF01490">
    <property type="entry name" value="Aa_trans"/>
    <property type="match status" value="1"/>
</dbReference>
<dbReference type="PANTHER" id="PTHR22950">
    <property type="entry name" value="AMINO ACID TRANSPORTER"/>
    <property type="match status" value="1"/>
</dbReference>
<feature type="transmembrane region" description="Helical" evidence="6">
    <location>
        <begin position="325"/>
        <end position="347"/>
    </location>
</feature>
<evidence type="ECO:0000313" key="9">
    <source>
        <dbReference type="RefSeq" id="XP_024888496.1"/>
    </source>
</evidence>
<dbReference type="GO" id="GO:0015179">
    <property type="term" value="F:L-amino acid transmembrane transporter activity"/>
    <property type="evidence" value="ECO:0007669"/>
    <property type="project" value="TreeGrafter"/>
</dbReference>
<dbReference type="OrthoDB" id="1684102at2759"/>
<organism evidence="8 9">
    <name type="scientific">Temnothorax curvispinosus</name>
    <dbReference type="NCBI Taxonomy" id="300111"/>
    <lineage>
        <taxon>Eukaryota</taxon>
        <taxon>Metazoa</taxon>
        <taxon>Ecdysozoa</taxon>
        <taxon>Arthropoda</taxon>
        <taxon>Hexapoda</taxon>
        <taxon>Insecta</taxon>
        <taxon>Pterygota</taxon>
        <taxon>Neoptera</taxon>
        <taxon>Endopterygota</taxon>
        <taxon>Hymenoptera</taxon>
        <taxon>Apocrita</taxon>
        <taxon>Aculeata</taxon>
        <taxon>Formicoidea</taxon>
        <taxon>Formicidae</taxon>
        <taxon>Myrmicinae</taxon>
        <taxon>Temnothorax</taxon>
    </lineage>
</organism>
<feature type="transmembrane region" description="Helical" evidence="6">
    <location>
        <begin position="141"/>
        <end position="166"/>
    </location>
</feature>
<evidence type="ECO:0000256" key="4">
    <source>
        <dbReference type="ARBA" id="ARBA00023136"/>
    </source>
</evidence>
<evidence type="ECO:0000256" key="6">
    <source>
        <dbReference type="SAM" id="Phobius"/>
    </source>
</evidence>
<gene>
    <name evidence="9" type="primary">LOC112465248</name>
</gene>
<feature type="transmembrane region" description="Helical" evidence="6">
    <location>
        <begin position="206"/>
        <end position="226"/>
    </location>
</feature>
<feature type="transmembrane region" description="Helical" evidence="6">
    <location>
        <begin position="246"/>
        <end position="270"/>
    </location>
</feature>
<feature type="transmembrane region" description="Helical" evidence="6">
    <location>
        <begin position="282"/>
        <end position="305"/>
    </location>
</feature>
<dbReference type="PANTHER" id="PTHR22950:SF494">
    <property type="entry name" value="GH04538P"/>
    <property type="match status" value="1"/>
</dbReference>
<comment type="subcellular location">
    <subcellularLocation>
        <location evidence="1">Membrane</location>
        <topology evidence="1">Multi-pass membrane protein</topology>
    </subcellularLocation>
</comment>
<accession>A0A6J1R6D5</accession>
<dbReference type="GeneID" id="112465248"/>
<protein>
    <submittedName>
        <fullName evidence="9">Proton-coupled amino acid transporter-like protein pathetic</fullName>
    </submittedName>
</protein>
<evidence type="ECO:0000256" key="3">
    <source>
        <dbReference type="ARBA" id="ARBA00022989"/>
    </source>
</evidence>
<dbReference type="AlphaFoldDB" id="A0A6J1R6D5"/>
<keyword evidence="3 6" id="KW-1133">Transmembrane helix</keyword>
<evidence type="ECO:0000313" key="8">
    <source>
        <dbReference type="Proteomes" id="UP000504618"/>
    </source>
</evidence>
<feature type="transmembrane region" description="Helical" evidence="6">
    <location>
        <begin position="178"/>
        <end position="194"/>
    </location>
</feature>
<evidence type="ECO:0000259" key="7">
    <source>
        <dbReference type="Pfam" id="PF01490"/>
    </source>
</evidence>
<keyword evidence="8" id="KW-1185">Reference proteome</keyword>
<reference evidence="9" key="1">
    <citation type="submission" date="2025-08" db="UniProtKB">
        <authorList>
            <consortium name="RefSeq"/>
        </authorList>
    </citation>
    <scope>IDENTIFICATION</scope>
    <source>
        <tissue evidence="9">Whole body</tissue>
    </source>
</reference>
<feature type="transmembrane region" description="Helical" evidence="6">
    <location>
        <begin position="368"/>
        <end position="385"/>
    </location>
</feature>
<proteinExistence type="predicted"/>
<evidence type="ECO:0000256" key="2">
    <source>
        <dbReference type="ARBA" id="ARBA00022692"/>
    </source>
</evidence>
<feature type="transmembrane region" description="Helical" evidence="6">
    <location>
        <begin position="432"/>
        <end position="450"/>
    </location>
</feature>
<feature type="domain" description="Amino acid transporter transmembrane" evidence="7">
    <location>
        <begin position="51"/>
        <end position="450"/>
    </location>
</feature>
<evidence type="ECO:0000256" key="1">
    <source>
        <dbReference type="ARBA" id="ARBA00004141"/>
    </source>
</evidence>
<keyword evidence="2 6" id="KW-0812">Transmembrane</keyword>
<keyword evidence="4 6" id="KW-0472">Membrane</keyword>
<feature type="compositionally biased region" description="Basic and acidic residues" evidence="5">
    <location>
        <begin position="28"/>
        <end position="47"/>
    </location>
</feature>
<dbReference type="GO" id="GO:0005774">
    <property type="term" value="C:vacuolar membrane"/>
    <property type="evidence" value="ECO:0007669"/>
    <property type="project" value="TreeGrafter"/>
</dbReference>
<name>A0A6J1R6D5_9HYME</name>
<evidence type="ECO:0000256" key="5">
    <source>
        <dbReference type="SAM" id="MobiDB-lite"/>
    </source>
</evidence>
<feature type="transmembrane region" description="Helical" evidence="6">
    <location>
        <begin position="79"/>
        <end position="100"/>
    </location>
</feature>
<feature type="transmembrane region" description="Helical" evidence="6">
    <location>
        <begin position="391"/>
        <end position="411"/>
    </location>
</feature>
<feature type="compositionally biased region" description="Polar residues" evidence="5">
    <location>
        <begin position="9"/>
        <end position="22"/>
    </location>
</feature>